<feature type="domain" description="PAC" evidence="5">
    <location>
        <begin position="204"/>
        <end position="256"/>
    </location>
</feature>
<dbReference type="CDD" id="cd01949">
    <property type="entry name" value="GGDEF"/>
    <property type="match status" value="1"/>
</dbReference>
<evidence type="ECO:0000256" key="1">
    <source>
        <dbReference type="ARBA" id="ARBA00001946"/>
    </source>
</evidence>
<keyword evidence="8" id="KW-1185">Reference proteome</keyword>
<dbReference type="GO" id="GO:0000160">
    <property type="term" value="P:phosphorelay signal transduction system"/>
    <property type="evidence" value="ECO:0007669"/>
    <property type="project" value="InterPro"/>
</dbReference>
<dbReference type="InterPro" id="IPR000014">
    <property type="entry name" value="PAS"/>
</dbReference>
<dbReference type="InterPro" id="IPR029787">
    <property type="entry name" value="Nucleotide_cyclase"/>
</dbReference>
<dbReference type="CDD" id="cd17535">
    <property type="entry name" value="REC_NarL-like"/>
    <property type="match status" value="1"/>
</dbReference>
<dbReference type="InterPro" id="IPR035965">
    <property type="entry name" value="PAS-like_dom_sf"/>
</dbReference>
<comment type="cofactor">
    <cofactor evidence="1">
        <name>Mg(2+)</name>
        <dbReference type="ChEBI" id="CHEBI:18420"/>
    </cofactor>
</comment>
<dbReference type="RefSeq" id="WP_093309510.1">
    <property type="nucleotide sequence ID" value="NZ_FNYH01000006.1"/>
</dbReference>
<proteinExistence type="predicted"/>
<dbReference type="OrthoDB" id="9812260at2"/>
<dbReference type="InterPro" id="IPR058245">
    <property type="entry name" value="NreC/VraR/RcsB-like_REC"/>
</dbReference>
<dbReference type="InterPro" id="IPR001789">
    <property type="entry name" value="Sig_transdc_resp-reg_receiver"/>
</dbReference>
<dbReference type="InterPro" id="IPR000700">
    <property type="entry name" value="PAS-assoc_C"/>
</dbReference>
<dbReference type="NCBIfam" id="TIGR00254">
    <property type="entry name" value="GGDEF"/>
    <property type="match status" value="1"/>
</dbReference>
<gene>
    <name evidence="7" type="ORF">SAMN05421831_106108</name>
</gene>
<dbReference type="SMART" id="SM00267">
    <property type="entry name" value="GGDEF"/>
    <property type="match status" value="1"/>
</dbReference>
<dbReference type="Gene3D" id="3.30.450.20">
    <property type="entry name" value="PAS domain"/>
    <property type="match status" value="1"/>
</dbReference>
<name>A0A1H6SNC4_9GAMM</name>
<dbReference type="InterPro" id="IPR000160">
    <property type="entry name" value="GGDEF_dom"/>
</dbReference>
<dbReference type="EMBL" id="FNYH01000006">
    <property type="protein sequence ID" value="SEI65082.1"/>
    <property type="molecule type" value="Genomic_DNA"/>
</dbReference>
<dbReference type="Proteomes" id="UP000242999">
    <property type="component" value="Unassembled WGS sequence"/>
</dbReference>
<dbReference type="InterPro" id="IPR052163">
    <property type="entry name" value="DGC-Regulatory_Protein"/>
</dbReference>
<evidence type="ECO:0000259" key="3">
    <source>
        <dbReference type="PROSITE" id="PS50110"/>
    </source>
</evidence>
<dbReference type="CDD" id="cd00130">
    <property type="entry name" value="PAS"/>
    <property type="match status" value="1"/>
</dbReference>
<dbReference type="PROSITE" id="PS50112">
    <property type="entry name" value="PAS"/>
    <property type="match status" value="1"/>
</dbReference>
<dbReference type="SMART" id="SM00448">
    <property type="entry name" value="REC"/>
    <property type="match status" value="1"/>
</dbReference>
<evidence type="ECO:0000313" key="8">
    <source>
        <dbReference type="Proteomes" id="UP000242999"/>
    </source>
</evidence>
<dbReference type="PANTHER" id="PTHR46663:SF3">
    <property type="entry name" value="SLL0267 PROTEIN"/>
    <property type="match status" value="1"/>
</dbReference>
<dbReference type="AlphaFoldDB" id="A0A1H6SNC4"/>
<dbReference type="Pfam" id="PF00072">
    <property type="entry name" value="Response_reg"/>
    <property type="match status" value="1"/>
</dbReference>
<organism evidence="7 8">
    <name type="scientific">Allopseudospirillum japonicum</name>
    <dbReference type="NCBI Taxonomy" id="64971"/>
    <lineage>
        <taxon>Bacteria</taxon>
        <taxon>Pseudomonadati</taxon>
        <taxon>Pseudomonadota</taxon>
        <taxon>Gammaproteobacteria</taxon>
        <taxon>Oceanospirillales</taxon>
        <taxon>Oceanospirillaceae</taxon>
        <taxon>Allopseudospirillum</taxon>
    </lineage>
</organism>
<dbReference type="InterPro" id="IPR043128">
    <property type="entry name" value="Rev_trsase/Diguanyl_cyclase"/>
</dbReference>
<reference evidence="8" key="1">
    <citation type="submission" date="2016-10" db="EMBL/GenBank/DDBJ databases">
        <authorList>
            <person name="Varghese N."/>
            <person name="Submissions S."/>
        </authorList>
    </citation>
    <scope>NUCLEOTIDE SEQUENCE [LARGE SCALE GENOMIC DNA]</scope>
    <source>
        <strain evidence="8">DSM 7165</strain>
    </source>
</reference>
<dbReference type="Pfam" id="PF00990">
    <property type="entry name" value="GGDEF"/>
    <property type="match status" value="1"/>
</dbReference>
<protein>
    <submittedName>
        <fullName evidence="7">PAS domain S-box-containing protein/diguanylate cyclase (GGDEF) domain-containing protein</fullName>
    </submittedName>
</protein>
<feature type="modified residue" description="4-aspartylphosphate" evidence="2">
    <location>
        <position position="58"/>
    </location>
</feature>
<dbReference type="Pfam" id="PF13426">
    <property type="entry name" value="PAS_9"/>
    <property type="match status" value="1"/>
</dbReference>
<evidence type="ECO:0000256" key="2">
    <source>
        <dbReference type="PROSITE-ProRule" id="PRU00169"/>
    </source>
</evidence>
<dbReference type="Gene3D" id="3.30.70.270">
    <property type="match status" value="1"/>
</dbReference>
<dbReference type="PROSITE" id="PS50110">
    <property type="entry name" value="RESPONSE_REGULATORY"/>
    <property type="match status" value="1"/>
</dbReference>
<evidence type="ECO:0000259" key="6">
    <source>
        <dbReference type="PROSITE" id="PS50887"/>
    </source>
</evidence>
<dbReference type="SMART" id="SM00091">
    <property type="entry name" value="PAS"/>
    <property type="match status" value="1"/>
</dbReference>
<dbReference type="SUPFAM" id="SSF55073">
    <property type="entry name" value="Nucleotide cyclase"/>
    <property type="match status" value="1"/>
</dbReference>
<dbReference type="SUPFAM" id="SSF52172">
    <property type="entry name" value="CheY-like"/>
    <property type="match status" value="1"/>
</dbReference>
<dbReference type="SUPFAM" id="SSF55785">
    <property type="entry name" value="PYP-like sensor domain (PAS domain)"/>
    <property type="match status" value="1"/>
</dbReference>
<dbReference type="Gene3D" id="3.40.50.2300">
    <property type="match status" value="1"/>
</dbReference>
<dbReference type="PANTHER" id="PTHR46663">
    <property type="entry name" value="DIGUANYLATE CYCLASE DGCT-RELATED"/>
    <property type="match status" value="1"/>
</dbReference>
<dbReference type="STRING" id="64971.SAMN05421831_106108"/>
<dbReference type="PROSITE" id="PS50113">
    <property type="entry name" value="PAC"/>
    <property type="match status" value="1"/>
</dbReference>
<dbReference type="InterPro" id="IPR011006">
    <property type="entry name" value="CheY-like_superfamily"/>
</dbReference>
<sequence>MSDSPVILVIEDEPGDAQLIRWKLLEKQTDAFQVHLVASLNEAEHFSRTQRPDVILLDLNLPDSTGVNTVVQCKKRLPDCPLVVLTGLSDLDAVSPAIDAGAEDYLSKDAEGSELRKAIRYAILRHRRESEARLAASVFSHAREAIMITSPTGIILDVNSAFESITGYTRQQVLGRHPRLLNSQYQGQDFYREGWGSLLNQGAWEGEVWNIHASGREYPTNLTLSAVHSNIGEITHVVVLFMDISAQKAYQNQLQHMAHYDALTGLPNRTLLSERLTQGLADARGTQQGMAVIFVDLDGFKAINDTYGHDAGDFLLKTLAKRMQASLRDTDTLARIGGDEFVALVKGIKNEHQILPLVERLLAVSSTPVTFHTTPLHVSASCGITLLEDTGLATDTHHILRQADQAMYAAKQAGKNCYRFFSAA</sequence>
<keyword evidence="2" id="KW-0597">Phosphoprotein</keyword>
<evidence type="ECO:0000313" key="7">
    <source>
        <dbReference type="EMBL" id="SEI65082.1"/>
    </source>
</evidence>
<feature type="domain" description="PAS" evidence="4">
    <location>
        <begin position="131"/>
        <end position="176"/>
    </location>
</feature>
<evidence type="ECO:0000259" key="4">
    <source>
        <dbReference type="PROSITE" id="PS50112"/>
    </source>
</evidence>
<feature type="domain" description="GGDEF" evidence="6">
    <location>
        <begin position="288"/>
        <end position="423"/>
    </location>
</feature>
<dbReference type="FunFam" id="3.30.70.270:FF:000001">
    <property type="entry name" value="Diguanylate cyclase domain protein"/>
    <property type="match status" value="1"/>
</dbReference>
<feature type="domain" description="Response regulatory" evidence="3">
    <location>
        <begin position="6"/>
        <end position="123"/>
    </location>
</feature>
<dbReference type="GO" id="GO:0003824">
    <property type="term" value="F:catalytic activity"/>
    <property type="evidence" value="ECO:0007669"/>
    <property type="project" value="UniProtKB-ARBA"/>
</dbReference>
<evidence type="ECO:0000259" key="5">
    <source>
        <dbReference type="PROSITE" id="PS50113"/>
    </source>
</evidence>
<dbReference type="PROSITE" id="PS50887">
    <property type="entry name" value="GGDEF"/>
    <property type="match status" value="1"/>
</dbReference>
<dbReference type="NCBIfam" id="TIGR00229">
    <property type="entry name" value="sensory_box"/>
    <property type="match status" value="1"/>
</dbReference>
<accession>A0A1H6SNC4</accession>